<dbReference type="Pfam" id="PF13662">
    <property type="entry name" value="Toprim_4"/>
    <property type="match status" value="1"/>
</dbReference>
<keyword evidence="7 12" id="KW-0863">Zinc-finger</keyword>
<dbReference type="GO" id="GO:0005737">
    <property type="term" value="C:cytoplasm"/>
    <property type="evidence" value="ECO:0007669"/>
    <property type="project" value="TreeGrafter"/>
</dbReference>
<dbReference type="Proteomes" id="UP000564496">
    <property type="component" value="Unassembled WGS sequence"/>
</dbReference>
<dbReference type="SMART" id="SM00493">
    <property type="entry name" value="TOPRIM"/>
    <property type="match status" value="1"/>
</dbReference>
<dbReference type="InterPro" id="IPR013264">
    <property type="entry name" value="DNAG_N"/>
</dbReference>
<dbReference type="FunFam" id="3.90.580.10:FF:000001">
    <property type="entry name" value="DNA primase"/>
    <property type="match status" value="1"/>
</dbReference>
<dbReference type="Pfam" id="PF10410">
    <property type="entry name" value="DnaB_bind"/>
    <property type="match status" value="1"/>
</dbReference>
<dbReference type="InterPro" id="IPR002694">
    <property type="entry name" value="Znf_CHC2"/>
</dbReference>
<dbReference type="EC" id="2.7.7.101" evidence="12"/>
<evidence type="ECO:0000256" key="5">
    <source>
        <dbReference type="ARBA" id="ARBA00022705"/>
    </source>
</evidence>
<evidence type="ECO:0000259" key="16">
    <source>
        <dbReference type="PROSITE" id="PS50880"/>
    </source>
</evidence>
<comment type="cofactor">
    <cofactor evidence="12 13 14">
        <name>Zn(2+)</name>
        <dbReference type="ChEBI" id="CHEBI:29105"/>
    </cofactor>
    <text evidence="12 13 14">Binds 1 zinc ion per monomer.</text>
</comment>
<feature type="domain" description="Toprim" evidence="16">
    <location>
        <begin position="261"/>
        <end position="347"/>
    </location>
</feature>
<evidence type="ECO:0000256" key="3">
    <source>
        <dbReference type="ARBA" id="ARBA00022679"/>
    </source>
</evidence>
<dbReference type="GO" id="GO:0003899">
    <property type="term" value="F:DNA-directed RNA polymerase activity"/>
    <property type="evidence" value="ECO:0007669"/>
    <property type="project" value="UniProtKB-UniRule"/>
</dbReference>
<dbReference type="Pfam" id="PF08278">
    <property type="entry name" value="DnaG_DnaB_bind"/>
    <property type="match status" value="1"/>
</dbReference>
<dbReference type="InterPro" id="IPR006295">
    <property type="entry name" value="DNA_primase_DnaG"/>
</dbReference>
<dbReference type="RefSeq" id="WP_179658919.1">
    <property type="nucleotide sequence ID" value="NZ_JACBZR010000001.1"/>
</dbReference>
<dbReference type="InterPro" id="IPR037068">
    <property type="entry name" value="DNA_primase_core_N_sf"/>
</dbReference>
<keyword evidence="10 12" id="KW-0238">DNA-binding</keyword>
<evidence type="ECO:0000313" key="18">
    <source>
        <dbReference type="Proteomes" id="UP000564496"/>
    </source>
</evidence>
<gene>
    <name evidence="12" type="primary">dnaG</name>
    <name evidence="17" type="ORF">BJ988_003264</name>
</gene>
<comment type="subunit">
    <text evidence="12">Monomer. Interacts with DnaB.</text>
</comment>
<dbReference type="PANTHER" id="PTHR30313">
    <property type="entry name" value="DNA PRIMASE"/>
    <property type="match status" value="1"/>
</dbReference>
<feature type="compositionally biased region" description="Low complexity" evidence="15">
    <location>
        <begin position="441"/>
        <end position="468"/>
    </location>
</feature>
<dbReference type="GO" id="GO:0003677">
    <property type="term" value="F:DNA binding"/>
    <property type="evidence" value="ECO:0007669"/>
    <property type="project" value="UniProtKB-KW"/>
</dbReference>
<evidence type="ECO:0000256" key="11">
    <source>
        <dbReference type="ARBA" id="ARBA00023163"/>
    </source>
</evidence>
<evidence type="ECO:0000256" key="13">
    <source>
        <dbReference type="PIRNR" id="PIRNR002811"/>
    </source>
</evidence>
<evidence type="ECO:0000313" key="17">
    <source>
        <dbReference type="EMBL" id="NYI78616.1"/>
    </source>
</evidence>
<dbReference type="NCBIfam" id="TIGR01391">
    <property type="entry name" value="dnaG"/>
    <property type="match status" value="1"/>
</dbReference>
<dbReference type="EMBL" id="JACBZR010000001">
    <property type="protein sequence ID" value="NYI78616.1"/>
    <property type="molecule type" value="Genomic_DNA"/>
</dbReference>
<dbReference type="InterPro" id="IPR036977">
    <property type="entry name" value="DNA_primase_Znf_CHC2"/>
</dbReference>
<evidence type="ECO:0000256" key="14">
    <source>
        <dbReference type="PIRSR" id="PIRSR002811-1"/>
    </source>
</evidence>
<keyword evidence="18" id="KW-1185">Reference proteome</keyword>
<dbReference type="InterPro" id="IPR034151">
    <property type="entry name" value="TOPRIM_DnaG_bac"/>
</dbReference>
<evidence type="ECO:0000256" key="10">
    <source>
        <dbReference type="ARBA" id="ARBA00023125"/>
    </source>
</evidence>
<evidence type="ECO:0000256" key="12">
    <source>
        <dbReference type="HAMAP-Rule" id="MF_00974"/>
    </source>
</evidence>
<dbReference type="GO" id="GO:0006269">
    <property type="term" value="P:DNA replication, synthesis of primer"/>
    <property type="evidence" value="ECO:0007669"/>
    <property type="project" value="UniProtKB-UniRule"/>
</dbReference>
<dbReference type="InterPro" id="IPR030846">
    <property type="entry name" value="DnaG_bac"/>
</dbReference>
<dbReference type="Gene3D" id="3.40.1360.10">
    <property type="match status" value="1"/>
</dbReference>
<evidence type="ECO:0000256" key="6">
    <source>
        <dbReference type="ARBA" id="ARBA00022723"/>
    </source>
</evidence>
<reference evidence="17 18" key="1">
    <citation type="submission" date="2020-07" db="EMBL/GenBank/DDBJ databases">
        <title>Sequencing the genomes of 1000 actinobacteria strains.</title>
        <authorList>
            <person name="Klenk H.-P."/>
        </authorList>
    </citation>
    <scope>NUCLEOTIDE SEQUENCE [LARGE SCALE GENOMIC DNA]</scope>
    <source>
        <strain evidence="17 18">DSM 26487</strain>
    </source>
</reference>
<dbReference type="GO" id="GO:0008270">
    <property type="term" value="F:zinc ion binding"/>
    <property type="evidence" value="ECO:0007669"/>
    <property type="project" value="UniProtKB-UniRule"/>
</dbReference>
<comment type="caution">
    <text evidence="17">The sequence shown here is derived from an EMBL/GenBank/DDBJ whole genome shotgun (WGS) entry which is preliminary data.</text>
</comment>
<dbReference type="PROSITE" id="PS50880">
    <property type="entry name" value="TOPRIM"/>
    <property type="match status" value="1"/>
</dbReference>
<name>A0A7Z0DNS6_9ACTN</name>
<evidence type="ECO:0000256" key="8">
    <source>
        <dbReference type="ARBA" id="ARBA00022833"/>
    </source>
</evidence>
<dbReference type="Pfam" id="PF01807">
    <property type="entry name" value="Zn_ribbon_DnaG"/>
    <property type="match status" value="1"/>
</dbReference>
<comment type="similarity">
    <text evidence="12 13">Belongs to the DnaG primase family.</text>
</comment>
<dbReference type="SUPFAM" id="SSF57783">
    <property type="entry name" value="Zinc beta-ribbon"/>
    <property type="match status" value="1"/>
</dbReference>
<comment type="catalytic activity">
    <reaction evidence="12">
        <text>ssDNA + n NTP = ssDNA/pppN(pN)n-1 hybrid + (n-1) diphosphate.</text>
        <dbReference type="EC" id="2.7.7.101"/>
    </reaction>
</comment>
<keyword evidence="11 12" id="KW-0804">Transcription</keyword>
<sequence length="632" mass="69526">MAGRIKETSIQEVREKARLDDIISQQVTLRRAGPGTYKGLCPFHDEKTPSFNVNPSRGFYKCFGCGEGGDVIDFVMKLEGLSFFEAVERLGDKIGVQIQREEGDEAPVKRGPSRGKLVEAHKVAAEFYAEQLLTPDAVVARQFLAEKGFDRDAALHFGVGFSPRGGEDLYRHLRARGFSDEEVVTGGLVAHGRSHYDRFRGRLMWPIRESGGDVIGFGARRLFDDDRIEAKYLNTSETPLYKKSHVLYGIDLARKEMARTREAVIVEGYTDVMACHLAGITTAVATCGTAFGDDHAKVLRRFISDDQQLRGAVVFTFDGDAAGQTAALKAFKGDGNFTSQTYVAVEPDGLDPNDLRIKKGDEAVRELLANRVPLYEFVLRNIASKYDLDRADGRVDALREAAPLVASVRDESKKMGFTRDLARFLGVDPDEAAREVRRAAGRPAPQAAQPRREAAQTAQAGSAEAPAAPRRPPMPHPREPRFTVERETLKLFVQHPVALGRTTGEITPEAFTHPIYRALWEIIAGLGGPGAGTGDANWAQKLGAAASDPLVSRILAELAVEPIPSAKEPDAAYVLQYVVRLLELLDQRRIAEVKSRLQRSDGAADPEAYNRLFAQLAALEQHRRGLRNLVAE</sequence>
<dbReference type="GO" id="GO:0000428">
    <property type="term" value="C:DNA-directed RNA polymerase complex"/>
    <property type="evidence" value="ECO:0007669"/>
    <property type="project" value="UniProtKB-KW"/>
</dbReference>
<evidence type="ECO:0000256" key="7">
    <source>
        <dbReference type="ARBA" id="ARBA00022771"/>
    </source>
</evidence>
<keyword evidence="4 12" id="KW-0548">Nucleotidyltransferase</keyword>
<organism evidence="17 18">
    <name type="scientific">Nocardioides panzhihuensis</name>
    <dbReference type="NCBI Taxonomy" id="860243"/>
    <lineage>
        <taxon>Bacteria</taxon>
        <taxon>Bacillati</taxon>
        <taxon>Actinomycetota</taxon>
        <taxon>Actinomycetes</taxon>
        <taxon>Propionibacteriales</taxon>
        <taxon>Nocardioidaceae</taxon>
        <taxon>Nocardioides</taxon>
    </lineage>
</organism>
<feature type="region of interest" description="Disordered" evidence="15">
    <location>
        <begin position="436"/>
        <end position="480"/>
    </location>
</feature>
<keyword evidence="2 12" id="KW-0639">Primosome</keyword>
<feature type="zinc finger region" description="CHC2-type" evidence="12 14">
    <location>
        <begin position="41"/>
        <end position="65"/>
    </location>
</feature>
<comment type="function">
    <text evidence="12 13">RNA polymerase that catalyzes the synthesis of short RNA molecules used as primers for DNA polymerase during DNA replication.</text>
</comment>
<dbReference type="SMART" id="SM00766">
    <property type="entry name" value="DnaG_DnaB_bind"/>
    <property type="match status" value="1"/>
</dbReference>
<dbReference type="AlphaFoldDB" id="A0A7Z0DNS6"/>
<evidence type="ECO:0000256" key="4">
    <source>
        <dbReference type="ARBA" id="ARBA00022695"/>
    </source>
</evidence>
<dbReference type="SMART" id="SM00400">
    <property type="entry name" value="ZnF_CHCC"/>
    <property type="match status" value="1"/>
</dbReference>
<keyword evidence="3 12" id="KW-0808">Transferase</keyword>
<comment type="domain">
    <text evidence="12">Contains an N-terminal zinc-binding domain, a central core domain that contains the primase activity, and a C-terminal DnaB-binding domain.</text>
</comment>
<dbReference type="InterPro" id="IPR019475">
    <property type="entry name" value="DNA_primase_DnaB-bd"/>
</dbReference>
<evidence type="ECO:0000256" key="9">
    <source>
        <dbReference type="ARBA" id="ARBA00022842"/>
    </source>
</evidence>
<dbReference type="Gene3D" id="3.90.580.10">
    <property type="entry name" value="Zinc finger, CHC2-type domain"/>
    <property type="match status" value="1"/>
</dbReference>
<dbReference type="PIRSF" id="PIRSF002811">
    <property type="entry name" value="DnaG"/>
    <property type="match status" value="1"/>
</dbReference>
<keyword evidence="1 12" id="KW-0240">DNA-directed RNA polymerase</keyword>
<dbReference type="InterPro" id="IPR050219">
    <property type="entry name" value="DnaG_primase"/>
</dbReference>
<dbReference type="HAMAP" id="MF_00974">
    <property type="entry name" value="DNA_primase_DnaG"/>
    <property type="match status" value="1"/>
</dbReference>
<protein>
    <recommendedName>
        <fullName evidence="12 13">DNA primase</fullName>
        <ecNumber evidence="12">2.7.7.101</ecNumber>
    </recommendedName>
</protein>
<dbReference type="SUPFAM" id="SSF56731">
    <property type="entry name" value="DNA primase core"/>
    <property type="match status" value="1"/>
</dbReference>
<keyword evidence="6 12" id="KW-0479">Metal-binding</keyword>
<dbReference type="Pfam" id="PF08275">
    <property type="entry name" value="DNAG_N"/>
    <property type="match status" value="1"/>
</dbReference>
<keyword evidence="5 12" id="KW-0235">DNA replication</keyword>
<accession>A0A7Z0DNS6</accession>
<evidence type="ECO:0000256" key="2">
    <source>
        <dbReference type="ARBA" id="ARBA00022515"/>
    </source>
</evidence>
<evidence type="ECO:0000256" key="1">
    <source>
        <dbReference type="ARBA" id="ARBA00022478"/>
    </source>
</evidence>
<dbReference type="InterPro" id="IPR006171">
    <property type="entry name" value="TOPRIM_dom"/>
</dbReference>
<dbReference type="CDD" id="cd03364">
    <property type="entry name" value="TOPRIM_DnaG_primases"/>
    <property type="match status" value="1"/>
</dbReference>
<keyword evidence="8 12" id="KW-0862">Zinc</keyword>
<keyword evidence="9" id="KW-0460">Magnesium</keyword>
<proteinExistence type="inferred from homology"/>
<dbReference type="GO" id="GO:1990077">
    <property type="term" value="C:primosome complex"/>
    <property type="evidence" value="ECO:0007669"/>
    <property type="project" value="UniProtKB-KW"/>
</dbReference>
<dbReference type="PANTHER" id="PTHR30313:SF2">
    <property type="entry name" value="DNA PRIMASE"/>
    <property type="match status" value="1"/>
</dbReference>
<dbReference type="Gene3D" id="3.90.980.10">
    <property type="entry name" value="DNA primase, catalytic core, N-terminal domain"/>
    <property type="match status" value="1"/>
</dbReference>
<dbReference type="InterPro" id="IPR013173">
    <property type="entry name" value="DNA_primase_DnaG_DnaB-bd_dom"/>
</dbReference>
<evidence type="ECO:0000256" key="15">
    <source>
        <dbReference type="SAM" id="MobiDB-lite"/>
    </source>
</evidence>